<dbReference type="Pfam" id="PF12969">
    <property type="entry name" value="DUF3857"/>
    <property type="match status" value="1"/>
</dbReference>
<dbReference type="RefSeq" id="WP_046370492.1">
    <property type="nucleotide sequence ID" value="NZ_BBWV01000003.1"/>
</dbReference>
<dbReference type="InterPro" id="IPR024618">
    <property type="entry name" value="DUF3857"/>
</dbReference>
<name>A0A0E9N5G8_9BACT</name>
<feature type="domain" description="DUF3857" evidence="2">
    <location>
        <begin position="120"/>
        <end position="290"/>
    </location>
</feature>
<dbReference type="EMBL" id="BBWV01000003">
    <property type="protein sequence ID" value="GAO44590.1"/>
    <property type="molecule type" value="Genomic_DNA"/>
</dbReference>
<dbReference type="Proteomes" id="UP000033121">
    <property type="component" value="Unassembled WGS sequence"/>
</dbReference>
<dbReference type="STRING" id="1220578.FPE01S_03_06280"/>
<comment type="caution">
    <text evidence="3">The sequence shown here is derived from an EMBL/GenBank/DDBJ whole genome shotgun (WGS) entry which is preliminary data.</text>
</comment>
<sequence length="763" mass="87056">MPLLRLVLTCAAVLLISTGTQAQKKISEKELGYLSRGLKETPLLLDADGDFKASGSDKWNTESAVIICQKTTFDFDKKGVSVGKRIGRNIVGLLLAVPTLGTSIWSANAHNETSMLVEERERRKILLRDKYALENFSVLYFRLSREGDIFAARVIKKDGSAKPVSLTEAIHLDDSRSVPSMFRSYTEKPAGLYYRPDYYKIAVPDLEEGDVIEYEFLHLNNREYLNNPSYKEFDPVYYLCNREFPVGRQIIEVKTQDENYHIGYKSLKGAPDFQPQGAENNKVYRWDDRDRDKLVDTRYLNEKIELPSIKFQVIYTRNSSKNFIWFADENAMKQDITPAELSEKARTFWFSPGKLQSAGGYTDGLKAGISSTADDIYRQLKKAGVTVSSGDEFAQKAYYSIRGLSMENNWDDYAYAKVMANLLDRQKLDYEIVATTRNNQTESGKVAFTQEIAWVILFNKKYYVNPGDHLNPEEIPAYLAGNTAVKFGKDAKSGALQSIQIPVSDTASNIILSDIKCLLDSSQANLLVEKETTAKGFMKDALIDEILIFTPFMENDYRNYDGNDMWRGLSGTALDKATEAFAERKKEWKEEKPKQMKEVTEDEYGKKVEKYELFKLQNDGRSFKKRVLKYNEKFQLGDMTARAGQDIILSLPQLIGSQYRLKAEERNRTYPIDLGAPRGLYWNIAFQVPAGYKAIGWESLQQSVDNAAGNFRSTVKYENNKLYLSVVKKYKTRNLAVKDWSQLVEIIDQAYNFSQARVILTKE</sequence>
<protein>
    <recommendedName>
        <fullName evidence="2">DUF3857 domain-containing protein</fullName>
    </recommendedName>
</protein>
<organism evidence="3 4">
    <name type="scientific">Flavihumibacter petaseus NBRC 106054</name>
    <dbReference type="NCBI Taxonomy" id="1220578"/>
    <lineage>
        <taxon>Bacteria</taxon>
        <taxon>Pseudomonadati</taxon>
        <taxon>Bacteroidota</taxon>
        <taxon>Chitinophagia</taxon>
        <taxon>Chitinophagales</taxon>
        <taxon>Chitinophagaceae</taxon>
        <taxon>Flavihumibacter</taxon>
    </lineage>
</organism>
<evidence type="ECO:0000313" key="3">
    <source>
        <dbReference type="EMBL" id="GAO44590.1"/>
    </source>
</evidence>
<dbReference type="Gene3D" id="2.60.40.3140">
    <property type="match status" value="1"/>
</dbReference>
<accession>A0A0E9N5G8</accession>
<feature type="chain" id="PRO_5002430423" description="DUF3857 domain-containing protein" evidence="1">
    <location>
        <begin position="23"/>
        <end position="763"/>
    </location>
</feature>
<keyword evidence="4" id="KW-1185">Reference proteome</keyword>
<dbReference type="Gene3D" id="2.60.120.1130">
    <property type="match status" value="1"/>
</dbReference>
<gene>
    <name evidence="3" type="ORF">FPE01S_03_06280</name>
</gene>
<evidence type="ECO:0000259" key="2">
    <source>
        <dbReference type="Pfam" id="PF12969"/>
    </source>
</evidence>
<dbReference type="AlphaFoldDB" id="A0A0E9N5G8"/>
<feature type="signal peptide" evidence="1">
    <location>
        <begin position="1"/>
        <end position="22"/>
    </location>
</feature>
<proteinExistence type="predicted"/>
<reference evidence="3 4" key="1">
    <citation type="submission" date="2015-04" db="EMBL/GenBank/DDBJ databases">
        <title>Whole genome shotgun sequence of Flavihumibacter petaseus NBRC 106054.</title>
        <authorList>
            <person name="Miyazawa S."/>
            <person name="Hosoyama A."/>
            <person name="Hashimoto M."/>
            <person name="Noguchi M."/>
            <person name="Tsuchikane K."/>
            <person name="Ohji S."/>
            <person name="Yamazoe A."/>
            <person name="Ichikawa N."/>
            <person name="Kimura A."/>
            <person name="Fujita N."/>
        </authorList>
    </citation>
    <scope>NUCLEOTIDE SEQUENCE [LARGE SCALE GENOMIC DNA]</scope>
    <source>
        <strain evidence="3 4">NBRC 106054</strain>
    </source>
</reference>
<evidence type="ECO:0000256" key="1">
    <source>
        <dbReference type="SAM" id="SignalP"/>
    </source>
</evidence>
<keyword evidence="1" id="KW-0732">Signal</keyword>
<evidence type="ECO:0000313" key="4">
    <source>
        <dbReference type="Proteomes" id="UP000033121"/>
    </source>
</evidence>